<evidence type="ECO:0000256" key="7">
    <source>
        <dbReference type="ARBA" id="ARBA00023242"/>
    </source>
</evidence>
<comment type="similarity">
    <text evidence="2">Belongs to the REXO4 family.</text>
</comment>
<dbReference type="EMBL" id="GBYB01001874">
    <property type="protein sequence ID" value="JAG71641.1"/>
    <property type="molecule type" value="Transcribed_RNA"/>
</dbReference>
<dbReference type="PANTHER" id="PTHR12801">
    <property type="entry name" value="RNA EXONUCLEASE REXO1 / RECO3 FAMILY MEMBER-RELATED"/>
    <property type="match status" value="1"/>
</dbReference>
<evidence type="ECO:0000313" key="10">
    <source>
        <dbReference type="EMBL" id="JAG71641.1"/>
    </source>
</evidence>
<evidence type="ECO:0000313" key="11">
    <source>
        <dbReference type="EMBL" id="JAG71642.1"/>
    </source>
</evidence>
<evidence type="ECO:0000256" key="5">
    <source>
        <dbReference type="ARBA" id="ARBA00022801"/>
    </source>
</evidence>
<dbReference type="AlphaFoldDB" id="A0A0C9R1N2"/>
<dbReference type="GO" id="GO:0003676">
    <property type="term" value="F:nucleic acid binding"/>
    <property type="evidence" value="ECO:0007669"/>
    <property type="project" value="InterPro"/>
</dbReference>
<evidence type="ECO:0000256" key="4">
    <source>
        <dbReference type="ARBA" id="ARBA00022722"/>
    </source>
</evidence>
<dbReference type="Pfam" id="PF00929">
    <property type="entry name" value="RNase_T"/>
    <property type="match status" value="1"/>
</dbReference>
<evidence type="ECO:0000313" key="12">
    <source>
        <dbReference type="Proteomes" id="UP000694866"/>
    </source>
</evidence>
<dbReference type="RefSeq" id="XP_011298283.1">
    <property type="nucleotide sequence ID" value="XM_011299981.1"/>
</dbReference>
<dbReference type="EMBL" id="GBYB01001875">
    <property type="protein sequence ID" value="JAG71642.1"/>
    <property type="molecule type" value="Transcribed_RNA"/>
</dbReference>
<feature type="compositionally biased region" description="Basic residues" evidence="8">
    <location>
        <begin position="86"/>
        <end position="95"/>
    </location>
</feature>
<dbReference type="PANTHER" id="PTHR12801:SF158">
    <property type="entry name" value="RNA EXONUCLEASE 4"/>
    <property type="match status" value="1"/>
</dbReference>
<evidence type="ECO:0000256" key="1">
    <source>
        <dbReference type="ARBA" id="ARBA00004123"/>
    </source>
</evidence>
<organism evidence="11">
    <name type="scientific">Fopius arisanus</name>
    <dbReference type="NCBI Taxonomy" id="64838"/>
    <lineage>
        <taxon>Eukaryota</taxon>
        <taxon>Metazoa</taxon>
        <taxon>Ecdysozoa</taxon>
        <taxon>Arthropoda</taxon>
        <taxon>Hexapoda</taxon>
        <taxon>Insecta</taxon>
        <taxon>Pterygota</taxon>
        <taxon>Neoptera</taxon>
        <taxon>Endopterygota</taxon>
        <taxon>Hymenoptera</taxon>
        <taxon>Apocrita</taxon>
        <taxon>Ichneumonoidea</taxon>
        <taxon>Braconidae</taxon>
        <taxon>Opiinae</taxon>
        <taxon>Fopius</taxon>
    </lineage>
</organism>
<dbReference type="GO" id="GO:0008408">
    <property type="term" value="F:3'-5' exonuclease activity"/>
    <property type="evidence" value="ECO:0007669"/>
    <property type="project" value="InterPro"/>
</dbReference>
<dbReference type="InterPro" id="IPR013520">
    <property type="entry name" value="Ribonucl_H"/>
</dbReference>
<dbReference type="InterPro" id="IPR036397">
    <property type="entry name" value="RNaseH_sf"/>
</dbReference>
<keyword evidence="4" id="KW-0540">Nuclease</keyword>
<sequence length="285" mass="32150">MLSKMLSPEMARSSADTAKRTEKNEILESKENKGESEKGKHDTKKNKSSSRTANPNWQTYKDIVNTSTTQKSPSKRQSTNSDSSYRGKRSAKRKNTSQSIKSMASNVEAKMNLNDMTLTKHVAMDCEMVGIGDGTESMLARVSIVNRHGACIYDKYVKPRETVQDYRTPVSGIRPHHLQNGEDFHVVQKEVADILQGKILVGHALKNDLAVLFLSHPKRHLRDTSRYNLFRSVSKGNTPSLKKLAGELLGIDIQGGEHNSVEDARTAMQLYVLYKDHWESDIYRR</sequence>
<name>A0A0C9R1N2_9HYME</name>
<dbReference type="CDD" id="cd06144">
    <property type="entry name" value="REX4_like"/>
    <property type="match status" value="1"/>
</dbReference>
<dbReference type="Proteomes" id="UP000694866">
    <property type="component" value="Unplaced"/>
</dbReference>
<keyword evidence="5" id="KW-0378">Hydrolase</keyword>
<reference evidence="13 14" key="2">
    <citation type="submission" date="2025-04" db="UniProtKB">
        <authorList>
            <consortium name="RefSeq"/>
        </authorList>
    </citation>
    <scope>IDENTIFICATION</scope>
    <source>
        <strain evidence="13 14">USDA-PBARC FA_bdor</strain>
        <tissue evidence="13 14">Whole organism</tissue>
    </source>
</reference>
<evidence type="ECO:0000256" key="2">
    <source>
        <dbReference type="ARBA" id="ARBA00010489"/>
    </source>
</evidence>
<dbReference type="RefSeq" id="XP_011298284.1">
    <property type="nucleotide sequence ID" value="XM_011299982.1"/>
</dbReference>
<dbReference type="InterPro" id="IPR012337">
    <property type="entry name" value="RNaseH-like_sf"/>
</dbReference>
<dbReference type="OrthoDB" id="8191639at2759"/>
<evidence type="ECO:0000256" key="3">
    <source>
        <dbReference type="ARBA" id="ARBA00016937"/>
    </source>
</evidence>
<comment type="subcellular location">
    <subcellularLocation>
        <location evidence="1">Nucleus</location>
    </subcellularLocation>
</comment>
<dbReference type="KEGG" id="fas:105263649"/>
<keyword evidence="6 13" id="KW-0269">Exonuclease</keyword>
<dbReference type="Gene3D" id="3.30.420.10">
    <property type="entry name" value="Ribonuclease H-like superfamily/Ribonuclease H"/>
    <property type="match status" value="1"/>
</dbReference>
<dbReference type="SMART" id="SM00479">
    <property type="entry name" value="EXOIII"/>
    <property type="match status" value="1"/>
</dbReference>
<gene>
    <name evidence="11" type="primary">Rexo4_0</name>
    <name evidence="13 14" type="synonym">LOC105263649</name>
    <name evidence="10" type="synonym">Rexo4_1</name>
    <name evidence="10" type="ORF">g.15894</name>
    <name evidence="11" type="ORF">g.15895</name>
</gene>
<evidence type="ECO:0000259" key="9">
    <source>
        <dbReference type="SMART" id="SM00479"/>
    </source>
</evidence>
<dbReference type="GeneID" id="105263649"/>
<keyword evidence="12" id="KW-1185">Reference proteome</keyword>
<dbReference type="GO" id="GO:0005634">
    <property type="term" value="C:nucleus"/>
    <property type="evidence" value="ECO:0007669"/>
    <property type="project" value="UniProtKB-SubCell"/>
</dbReference>
<feature type="compositionally biased region" description="Basic and acidic residues" evidence="8">
    <location>
        <begin position="17"/>
        <end position="40"/>
    </location>
</feature>
<dbReference type="InterPro" id="IPR037431">
    <property type="entry name" value="REX4_DEDDh_dom"/>
</dbReference>
<evidence type="ECO:0000313" key="13">
    <source>
        <dbReference type="RefSeq" id="XP_011298283.1"/>
    </source>
</evidence>
<feature type="domain" description="Exonuclease" evidence="9">
    <location>
        <begin position="120"/>
        <end position="280"/>
    </location>
</feature>
<proteinExistence type="inferred from homology"/>
<feature type="region of interest" description="Disordered" evidence="8">
    <location>
        <begin position="1"/>
        <end position="100"/>
    </location>
</feature>
<accession>A0A0C9R1N2</accession>
<reference evidence="11" key="1">
    <citation type="submission" date="2015-01" db="EMBL/GenBank/DDBJ databases">
        <title>Transcriptome Assembly of Fopius arisanus.</title>
        <authorList>
            <person name="Geib S."/>
        </authorList>
    </citation>
    <scope>NUCLEOTIDE SEQUENCE</scope>
</reference>
<dbReference type="SUPFAM" id="SSF53098">
    <property type="entry name" value="Ribonuclease H-like"/>
    <property type="match status" value="1"/>
</dbReference>
<feature type="compositionally biased region" description="Polar residues" evidence="8">
    <location>
        <begin position="49"/>
        <end position="84"/>
    </location>
</feature>
<dbReference type="InterPro" id="IPR047021">
    <property type="entry name" value="REXO1/3/4-like"/>
</dbReference>
<accession>A0A9R1SW82</accession>
<dbReference type="FunFam" id="3.30.420.10:FF:000007">
    <property type="entry name" value="Interferon-stimulated exonuclease gene 20"/>
    <property type="match status" value="1"/>
</dbReference>
<dbReference type="GO" id="GO:0006364">
    <property type="term" value="P:rRNA processing"/>
    <property type="evidence" value="ECO:0007669"/>
    <property type="project" value="InterPro"/>
</dbReference>
<keyword evidence="7" id="KW-0539">Nucleus</keyword>
<evidence type="ECO:0000256" key="8">
    <source>
        <dbReference type="SAM" id="MobiDB-lite"/>
    </source>
</evidence>
<evidence type="ECO:0000313" key="14">
    <source>
        <dbReference type="RefSeq" id="XP_011298284.1"/>
    </source>
</evidence>
<protein>
    <recommendedName>
        <fullName evidence="3">RNA exonuclease 4</fullName>
    </recommendedName>
</protein>
<accession>A0A9R1TVX2</accession>
<evidence type="ECO:0000256" key="6">
    <source>
        <dbReference type="ARBA" id="ARBA00022839"/>
    </source>
</evidence>